<dbReference type="PANTHER" id="PTHR12296:SF21">
    <property type="entry name" value="DENN DOMAIN-CONTAINING PROTEIN 3"/>
    <property type="match status" value="1"/>
</dbReference>
<dbReference type="InterPro" id="IPR001478">
    <property type="entry name" value="PDZ"/>
</dbReference>
<reference evidence="4" key="1">
    <citation type="submission" date="2023-06" db="EMBL/GenBank/DDBJ databases">
        <title>Survivors Of The Sea: Transcriptome response of Skeletonema marinoi to long-term dormancy.</title>
        <authorList>
            <person name="Pinder M.I.M."/>
            <person name="Kourtchenko O."/>
            <person name="Robertson E.K."/>
            <person name="Larsson T."/>
            <person name="Maumus F."/>
            <person name="Osuna-Cruz C.M."/>
            <person name="Vancaester E."/>
            <person name="Stenow R."/>
            <person name="Vandepoele K."/>
            <person name="Ploug H."/>
            <person name="Bruchert V."/>
            <person name="Godhe A."/>
            <person name="Topel M."/>
        </authorList>
    </citation>
    <scope>NUCLEOTIDE SEQUENCE</scope>
    <source>
        <strain evidence="4">R05AC</strain>
    </source>
</reference>
<dbReference type="Gene3D" id="3.40.50.11500">
    <property type="match status" value="1"/>
</dbReference>
<feature type="compositionally biased region" description="Polar residues" evidence="1">
    <location>
        <begin position="403"/>
        <end position="413"/>
    </location>
</feature>
<feature type="domain" description="UDENN" evidence="3">
    <location>
        <begin position="1332"/>
        <end position="1754"/>
    </location>
</feature>
<dbReference type="Pfam" id="PF02141">
    <property type="entry name" value="DENN"/>
    <property type="match status" value="1"/>
</dbReference>
<proteinExistence type="predicted"/>
<evidence type="ECO:0000313" key="4">
    <source>
        <dbReference type="EMBL" id="KAK1747786.1"/>
    </source>
</evidence>
<accession>A0AAD8YJK2</accession>
<feature type="compositionally biased region" description="Acidic residues" evidence="1">
    <location>
        <begin position="647"/>
        <end position="658"/>
    </location>
</feature>
<comment type="caution">
    <text evidence="4">The sequence shown here is derived from an EMBL/GenBank/DDBJ whole genome shotgun (WGS) entry which is preliminary data.</text>
</comment>
<dbReference type="SMART" id="SM00799">
    <property type="entry name" value="DENN"/>
    <property type="match status" value="1"/>
</dbReference>
<feature type="domain" description="PDZ" evidence="2">
    <location>
        <begin position="508"/>
        <end position="581"/>
    </location>
</feature>
<protein>
    <submittedName>
        <fullName evidence="4">DENN domain-containing protein</fullName>
    </submittedName>
</protein>
<dbReference type="Proteomes" id="UP001224775">
    <property type="component" value="Unassembled WGS sequence"/>
</dbReference>
<dbReference type="InterPro" id="IPR051696">
    <property type="entry name" value="DENN_Domain_GEFs"/>
</dbReference>
<dbReference type="Pfam" id="PF00595">
    <property type="entry name" value="PDZ"/>
    <property type="match status" value="1"/>
</dbReference>
<dbReference type="PANTHER" id="PTHR12296">
    <property type="entry name" value="DENN DOMAIN-CONTAINING PROTEIN 4"/>
    <property type="match status" value="1"/>
</dbReference>
<feature type="region of interest" description="Disordered" evidence="1">
    <location>
        <begin position="89"/>
        <end position="293"/>
    </location>
</feature>
<feature type="region of interest" description="Disordered" evidence="1">
    <location>
        <begin position="435"/>
        <end position="457"/>
    </location>
</feature>
<dbReference type="InterPro" id="IPR036034">
    <property type="entry name" value="PDZ_sf"/>
</dbReference>
<organism evidence="4 5">
    <name type="scientific">Skeletonema marinoi</name>
    <dbReference type="NCBI Taxonomy" id="267567"/>
    <lineage>
        <taxon>Eukaryota</taxon>
        <taxon>Sar</taxon>
        <taxon>Stramenopiles</taxon>
        <taxon>Ochrophyta</taxon>
        <taxon>Bacillariophyta</taxon>
        <taxon>Coscinodiscophyceae</taxon>
        <taxon>Thalassiosirophycidae</taxon>
        <taxon>Thalassiosirales</taxon>
        <taxon>Skeletonemataceae</taxon>
        <taxon>Skeletonema</taxon>
        <taxon>Skeletonema marinoi-dohrnii complex</taxon>
    </lineage>
</organism>
<feature type="compositionally biased region" description="Polar residues" evidence="1">
    <location>
        <begin position="111"/>
        <end position="121"/>
    </location>
</feature>
<evidence type="ECO:0000256" key="1">
    <source>
        <dbReference type="SAM" id="MobiDB-lite"/>
    </source>
</evidence>
<feature type="region of interest" description="Disordered" evidence="1">
    <location>
        <begin position="1"/>
        <end position="62"/>
    </location>
</feature>
<dbReference type="SUPFAM" id="SSF50156">
    <property type="entry name" value="PDZ domain-like"/>
    <property type="match status" value="1"/>
</dbReference>
<feature type="compositionally biased region" description="Low complexity" evidence="1">
    <location>
        <begin position="101"/>
        <end position="110"/>
    </location>
</feature>
<evidence type="ECO:0000313" key="5">
    <source>
        <dbReference type="Proteomes" id="UP001224775"/>
    </source>
</evidence>
<feature type="compositionally biased region" description="Basic and acidic residues" evidence="1">
    <location>
        <begin position="659"/>
        <end position="668"/>
    </location>
</feature>
<feature type="compositionally biased region" description="Acidic residues" evidence="1">
    <location>
        <begin position="229"/>
        <end position="239"/>
    </location>
</feature>
<feature type="region of interest" description="Disordered" evidence="1">
    <location>
        <begin position="383"/>
        <end position="423"/>
    </location>
</feature>
<keyword evidence="5" id="KW-1185">Reference proteome</keyword>
<dbReference type="InterPro" id="IPR001194">
    <property type="entry name" value="cDENN_dom"/>
</dbReference>
<sequence>MKLDDTMASPAEGEVGDGVKVDDNSSKEAPSSAVMPTKNVSEEADATNNETEAPPPAAAATSSRFFSRIGSIGDNATANLILSRAQKLRAQAVSEVDRLRQQQQSQQQSQETTDQVDTNNIPPAVGTLIDGEAVKEEPQQPDAAINADEGGEEASVKSHTDEPMTQEGGSEKTTTNVIGTPKRSNAVTNDTSKKQNLSPLRSAFNVVRTTGADAAKNLIFPPTVFASSNEEDDDDDNGGGDDGMTSPDDKREDDEGTQEDGNSSLTSRNSSTGGERSSAPSLSGQQQFASSTPVKSFVNAYSEFRTVGRYRMMKDNEPPQNVITAHDPKNVMHMTPQQNGSTPVEKRKLAKQMSASPVVGGADRVVGLRFLNWDKVVGPINEKKEVSSSTSSTPTLPMDKSLHSSTDPTTVTTKNDDDTATVSTNVDVTDTASTVTSVTASEDDKSSSGHLTSIPKTMKEGTRTGVSYYEDVVRSTLKPGQRAMFFGTGVLGIIMKPTYLASWRGVDGQGLLSATTAAKKGGVFVDSMIRGSQAYLSGVVHVGDHIVRIGTVDVSNMTLEEVVDVIANSRRPNIMVVTAVHDIELVSVSGDKDDISERRFTSSLDLVYGFVNKIATEGEGSVTLKENQGSSLLDDSDDNNIEEEVLFGAETTEEDDADDKGAKPEGNKADSVPVETVTVAGGSNNVGGSKDDVIDTLSFYASRRTNGHSAQKLPVILERVALTNSEFRAALQRSLVECCSDPRRSKFLKCYFNRYESRREVEQKKKKKEKRFKSISHALRRETNDKDVTSSHIQKQLLELYLELLQFHDATLICSESDRERLLTRARYISTRFLAFGSSENSSTLPEFVADAALGGVEAVVSVRRAIEDEDDFFDCEDGDGFSCIRSSLESFLSLQESYLGFLISDVCARMRAYMRGSAPFIQVDPLVFLSPGAGADAPSQNFLLHAILHLVCMKENGDGDDIDCIKNDAINLNKGNRNTGAVSLLSCAIFIARSLQKSSQMVVEGLIEDGMTGKMSNGQLYSKLMEDFQYLWDVFIAPAGGSLSTLSLSVDAEDSLNSVRRLLVSSVDAVLAKNEPSEISAVSIARALTSVELTSSVHGLREALFREYTLNTYPVFRRHIFHEWACQEAKQNRFARHASSDKYLIPSSYNGMAKGSVKRFLRQVELPIGVSLHRPSPKIFTSGGDQFEAQNSHQASSVALVFGTDAPTDSGSVTSSSESDRSKAVRRFAAVSLQAGGLVPNSIPPVFESYAVVPPFHERPFLGTLRDEKNHRITVDGWEVSLTNFMLPSGSSGMDGNEWLYCVSLVFRKPRVSIQSKRSRKYLSEQEVGLECVNKLVSDESVSQSRSDINQEFQSPLVETESDGVKSRKMIVSSEPSEFNRKLQEQRWSQSVDSSSDVIVGLAVVSDRNETYRMRETLSTVFSDFCRKNLCQPLVDILGNFSNSCVEETCLQSILEPYLSFTAAKWVDRPIRDQELQFSEVSGTQLMQSLPAVPLALLFVTILLEQKVVLASSRRGMLMAASDAIMQLLKPLQWKHLLVPLVPESMMNDLVHYPAPFILGIPTDEKKSAEILSSLPGDVTLVDLDVGRVMLASEFVHDDSSASDGPGAAAGALRSQVLFLAESLGGIVGGAVDDSWASDSPLQIIPHDNNNKVDDFVSIRNICHDFILELLSGVHSCCLWIEEKCVDECTNGNEPAIVFDEKRFLSIKSLRSEGLNLSLFQDKQVDGSRSEFCLGTDKFDLILDAFLRTQSLSNYISHGEKELMMFW</sequence>
<dbReference type="PROSITE" id="PS50211">
    <property type="entry name" value="DENN"/>
    <property type="match status" value="1"/>
</dbReference>
<feature type="compositionally biased region" description="Polar residues" evidence="1">
    <location>
        <begin position="259"/>
        <end position="293"/>
    </location>
</feature>
<name>A0AAD8YJK2_9STRA</name>
<evidence type="ECO:0000259" key="2">
    <source>
        <dbReference type="PROSITE" id="PS50106"/>
    </source>
</evidence>
<dbReference type="Gene3D" id="2.30.42.10">
    <property type="match status" value="1"/>
</dbReference>
<dbReference type="SMART" id="SM00228">
    <property type="entry name" value="PDZ"/>
    <property type="match status" value="1"/>
</dbReference>
<dbReference type="PROSITE" id="PS50106">
    <property type="entry name" value="PDZ"/>
    <property type="match status" value="1"/>
</dbReference>
<dbReference type="EMBL" id="JATAAI010000002">
    <property type="protein sequence ID" value="KAK1747786.1"/>
    <property type="molecule type" value="Genomic_DNA"/>
</dbReference>
<feature type="compositionally biased region" description="Basic and acidic residues" evidence="1">
    <location>
        <begin position="17"/>
        <end position="26"/>
    </location>
</feature>
<dbReference type="GO" id="GO:0032483">
    <property type="term" value="P:regulation of Rab protein signal transduction"/>
    <property type="evidence" value="ECO:0007669"/>
    <property type="project" value="TreeGrafter"/>
</dbReference>
<evidence type="ECO:0000259" key="3">
    <source>
        <dbReference type="PROSITE" id="PS50211"/>
    </source>
</evidence>
<feature type="compositionally biased region" description="Polar residues" evidence="1">
    <location>
        <begin position="167"/>
        <end position="199"/>
    </location>
</feature>
<dbReference type="GO" id="GO:0031410">
    <property type="term" value="C:cytoplasmic vesicle"/>
    <property type="evidence" value="ECO:0007669"/>
    <property type="project" value="TreeGrafter"/>
</dbReference>
<dbReference type="InterPro" id="IPR043153">
    <property type="entry name" value="DENN_C"/>
</dbReference>
<gene>
    <name evidence="4" type="ORF">QTG54_001749</name>
</gene>
<dbReference type="InterPro" id="IPR037516">
    <property type="entry name" value="Tripartite_DENN"/>
</dbReference>
<feature type="region of interest" description="Disordered" evidence="1">
    <location>
        <begin position="647"/>
        <end position="671"/>
    </location>
</feature>